<comment type="caution">
    <text evidence="1">The sequence shown here is derived from an EMBL/GenBank/DDBJ whole genome shotgun (WGS) entry which is preliminary data.</text>
</comment>
<dbReference type="RefSeq" id="WP_163303368.1">
    <property type="nucleotide sequence ID" value="NZ_JAAGRQ010000089.1"/>
</dbReference>
<name>A0A7K3NR74_9BACT</name>
<gene>
    <name evidence="1" type="ORF">G3N56_16300</name>
</gene>
<sequence>MESTFTTHLAPAFSPPLQPLCTIAPARYKAFVGLTRQLVELHGPRPIYADNSRIVQAIGTPHFWVDIDLANILLPAKKSIPVGVQPVGTSDPGVSFGFLASAKDIDNLASLAGKSEIEIHDLGTELVFTNGYTKAQLTKPTPQEPTASVTLPSEKDKLGEEVEVDDLDAIKRYVAKTRFVFLMCFSRQFEQVEIRGKNPYYLHKPSFTSLADRSPDLMLTSSNFLALAGKLGLSFGVYRNVHGYWLRTSSKPNMINNLTTYELLYEGRV</sequence>
<accession>A0A7K3NR74</accession>
<dbReference type="EMBL" id="JAAGRQ010000089">
    <property type="protein sequence ID" value="NDY58295.1"/>
    <property type="molecule type" value="Genomic_DNA"/>
</dbReference>
<evidence type="ECO:0000313" key="1">
    <source>
        <dbReference type="EMBL" id="NDY58295.1"/>
    </source>
</evidence>
<keyword evidence="2" id="KW-1185">Reference proteome</keyword>
<proteinExistence type="predicted"/>
<evidence type="ECO:0000313" key="2">
    <source>
        <dbReference type="Proteomes" id="UP000469724"/>
    </source>
</evidence>
<protein>
    <submittedName>
        <fullName evidence="1">Uncharacterized protein</fullName>
    </submittedName>
</protein>
<dbReference type="Proteomes" id="UP000469724">
    <property type="component" value="Unassembled WGS sequence"/>
</dbReference>
<organism evidence="1 2">
    <name type="scientific">Desulfolutivibrio sulfodismutans</name>
    <dbReference type="NCBI Taxonomy" id="63561"/>
    <lineage>
        <taxon>Bacteria</taxon>
        <taxon>Pseudomonadati</taxon>
        <taxon>Thermodesulfobacteriota</taxon>
        <taxon>Desulfovibrionia</taxon>
        <taxon>Desulfovibrionales</taxon>
        <taxon>Desulfovibrionaceae</taxon>
        <taxon>Desulfolutivibrio</taxon>
    </lineage>
</organism>
<reference evidence="1 2" key="1">
    <citation type="submission" date="2020-02" db="EMBL/GenBank/DDBJ databases">
        <title>Comparative genomics of sulfur disproportionating microorganisms.</title>
        <authorList>
            <person name="Ward L.M."/>
            <person name="Bertran E."/>
            <person name="Johnston D.T."/>
        </authorList>
    </citation>
    <scope>NUCLEOTIDE SEQUENCE [LARGE SCALE GENOMIC DNA]</scope>
    <source>
        <strain evidence="1 2">DSM 3696</strain>
    </source>
</reference>
<dbReference type="AlphaFoldDB" id="A0A7K3NR74"/>